<dbReference type="EMBL" id="JABVBA010000007">
    <property type="protein sequence ID" value="NVF11871.1"/>
    <property type="molecule type" value="Genomic_DNA"/>
</dbReference>
<keyword evidence="2" id="KW-1185">Reference proteome</keyword>
<name>A0ABX2NAZ6_9FIRM</name>
<proteinExistence type="predicted"/>
<evidence type="ECO:0000313" key="2">
    <source>
        <dbReference type="Proteomes" id="UP000540919"/>
    </source>
</evidence>
<gene>
    <name evidence="1" type="ORF">HV819_07750</name>
</gene>
<evidence type="ECO:0000313" key="1">
    <source>
        <dbReference type="EMBL" id="NVF11871.1"/>
    </source>
</evidence>
<protein>
    <recommendedName>
        <fullName evidence="3">CopG family transcriptional regulator</fullName>
    </recommendedName>
</protein>
<reference evidence="1 2" key="1">
    <citation type="submission" date="2020-06" db="EMBL/GenBank/DDBJ databases">
        <title>Anaerococcus sp. nov., isolated form swine feces.</title>
        <authorList>
            <person name="Yu S."/>
        </authorList>
    </citation>
    <scope>NUCLEOTIDE SEQUENCE [LARGE SCALE GENOMIC DNA]</scope>
    <source>
        <strain evidence="1 2">AGMB00486</strain>
    </source>
</reference>
<evidence type="ECO:0008006" key="3">
    <source>
        <dbReference type="Google" id="ProtNLM"/>
    </source>
</evidence>
<organism evidence="1 2">
    <name type="scientific">Anaerococcus faecalis</name>
    <dbReference type="NCBI Taxonomy" id="2742993"/>
    <lineage>
        <taxon>Bacteria</taxon>
        <taxon>Bacillati</taxon>
        <taxon>Bacillota</taxon>
        <taxon>Tissierellia</taxon>
        <taxon>Tissierellales</taxon>
        <taxon>Peptoniphilaceae</taxon>
        <taxon>Anaerococcus</taxon>
    </lineage>
</organism>
<dbReference type="Proteomes" id="UP000540919">
    <property type="component" value="Unassembled WGS sequence"/>
</dbReference>
<accession>A0ABX2NAZ6</accession>
<dbReference type="RefSeq" id="WP_176269919.1">
    <property type="nucleotide sequence ID" value="NZ_JABVBA010000007.1"/>
</dbReference>
<comment type="caution">
    <text evidence="1">The sequence shown here is derived from an EMBL/GenBank/DDBJ whole genome shotgun (WGS) entry which is preliminary data.</text>
</comment>
<sequence>MKNRKKMGRPTDNPKVDSLNVRLDKESSEILKKYAEKYNITRTESARIGIKKLKEDL</sequence>